<evidence type="ECO:0000313" key="1">
    <source>
        <dbReference type="EMBL" id="DAD99011.1"/>
    </source>
</evidence>
<accession>A0A8S5NYH0</accession>
<reference evidence="1" key="1">
    <citation type="journal article" date="2021" name="Proc. Natl. Acad. Sci. U.S.A.">
        <title>A Catalog of Tens of Thousands of Viruses from Human Metagenomes Reveals Hidden Associations with Chronic Diseases.</title>
        <authorList>
            <person name="Tisza M.J."/>
            <person name="Buck C.B."/>
        </authorList>
    </citation>
    <scope>NUCLEOTIDE SEQUENCE</scope>
    <source>
        <strain evidence="1">CtVzN31</strain>
    </source>
</reference>
<proteinExistence type="predicted"/>
<sequence>MIDYDFYISSFRGDAIPAEDWNTCEARAATQLARYKRIYTVKAPEENSEALAVCAMAEAIHGFDLITNGEGGAVQSASIGSVSVSYGSGNGVDVSAKGQSRELYRCACLYLDIYRGC</sequence>
<dbReference type="EMBL" id="BK015273">
    <property type="protein sequence ID" value="DAD99011.1"/>
    <property type="molecule type" value="Genomic_DNA"/>
</dbReference>
<protein>
    <submittedName>
        <fullName evidence="1">Head Tail Connector Protein</fullName>
    </submittedName>
</protein>
<name>A0A8S5NYH0_9CAUD</name>
<organism evidence="1">
    <name type="scientific">Siphoviridae sp. ctVzN31</name>
    <dbReference type="NCBI Taxonomy" id="2825534"/>
    <lineage>
        <taxon>Viruses</taxon>
        <taxon>Duplodnaviria</taxon>
        <taxon>Heunggongvirae</taxon>
        <taxon>Uroviricota</taxon>
        <taxon>Caudoviricetes</taxon>
    </lineage>
</organism>